<dbReference type="Pfam" id="PF00269">
    <property type="entry name" value="SASP"/>
    <property type="match status" value="1"/>
</dbReference>
<evidence type="ECO:0000313" key="1">
    <source>
        <dbReference type="EMBL" id="MFL0195360.1"/>
    </source>
</evidence>
<dbReference type="InterPro" id="IPR001448">
    <property type="entry name" value="SASP_alpha/beta-type"/>
</dbReference>
<dbReference type="Proteomes" id="UP001623660">
    <property type="component" value="Unassembled WGS sequence"/>
</dbReference>
<protein>
    <submittedName>
        <fullName evidence="1">Small, acid-soluble spore protein, alpha/beta type</fullName>
    </submittedName>
</protein>
<sequence>MARNNSNLVVTGKVAKFKREPDEEIGIGSKKIYNGDLIARKAGTVGGNKTAKAYEEDLR</sequence>
<dbReference type="EMBL" id="JBJHZX010000008">
    <property type="protein sequence ID" value="MFL0195360.1"/>
    <property type="molecule type" value="Genomic_DNA"/>
</dbReference>
<name>A0ABW8SKL4_9CLOT</name>
<evidence type="ECO:0000313" key="2">
    <source>
        <dbReference type="Proteomes" id="UP001623660"/>
    </source>
</evidence>
<proteinExistence type="predicted"/>
<reference evidence="1 2" key="1">
    <citation type="submission" date="2024-11" db="EMBL/GenBank/DDBJ databases">
        <authorList>
            <person name="Heng Y.C."/>
            <person name="Lim A.C.H."/>
            <person name="Lee J.K.Y."/>
            <person name="Kittelmann S."/>
        </authorList>
    </citation>
    <scope>NUCLEOTIDE SEQUENCE [LARGE SCALE GENOMIC DNA]</scope>
    <source>
        <strain evidence="1 2">WILCCON 0269</strain>
    </source>
</reference>
<keyword evidence="2" id="KW-1185">Reference proteome</keyword>
<gene>
    <name evidence="1" type="ORF">ACJDU8_07245</name>
</gene>
<comment type="caution">
    <text evidence="1">The sequence shown here is derived from an EMBL/GenBank/DDBJ whole genome shotgun (WGS) entry which is preliminary data.</text>
</comment>
<organism evidence="1 2">
    <name type="scientific">Candidatus Clostridium eludens</name>
    <dbReference type="NCBI Taxonomy" id="3381663"/>
    <lineage>
        <taxon>Bacteria</taxon>
        <taxon>Bacillati</taxon>
        <taxon>Bacillota</taxon>
        <taxon>Clostridia</taxon>
        <taxon>Eubacteriales</taxon>
        <taxon>Clostridiaceae</taxon>
        <taxon>Clostridium</taxon>
    </lineage>
</organism>
<accession>A0ABW8SKL4</accession>
<dbReference type="RefSeq" id="WP_406791478.1">
    <property type="nucleotide sequence ID" value="NZ_JBJHZX010000008.1"/>
</dbReference>